<accession>X0TP97</accession>
<reference evidence="1" key="1">
    <citation type="journal article" date="2014" name="Front. Microbiol.">
        <title>High frequency of phylogenetically diverse reductive dehalogenase-homologous genes in deep subseafloor sedimentary metagenomes.</title>
        <authorList>
            <person name="Kawai M."/>
            <person name="Futagami T."/>
            <person name="Toyoda A."/>
            <person name="Takaki Y."/>
            <person name="Nishi S."/>
            <person name="Hori S."/>
            <person name="Arai W."/>
            <person name="Tsubouchi T."/>
            <person name="Morono Y."/>
            <person name="Uchiyama I."/>
            <person name="Ito T."/>
            <person name="Fujiyama A."/>
            <person name="Inagaki F."/>
            <person name="Takami H."/>
        </authorList>
    </citation>
    <scope>NUCLEOTIDE SEQUENCE</scope>
    <source>
        <strain evidence="1">Expedition CK06-06</strain>
    </source>
</reference>
<dbReference type="AlphaFoldDB" id="X0TP97"/>
<name>X0TP97_9ZZZZ</name>
<dbReference type="EMBL" id="BARS01011906">
    <property type="protein sequence ID" value="GAF95044.1"/>
    <property type="molecule type" value="Genomic_DNA"/>
</dbReference>
<proteinExistence type="predicted"/>
<feature type="non-terminal residue" evidence="1">
    <location>
        <position position="1"/>
    </location>
</feature>
<feature type="non-terminal residue" evidence="1">
    <location>
        <position position="247"/>
    </location>
</feature>
<evidence type="ECO:0000313" key="1">
    <source>
        <dbReference type="EMBL" id="GAF95044.1"/>
    </source>
</evidence>
<dbReference type="InterPro" id="IPR022028">
    <property type="entry name" value="DUF3604"/>
</dbReference>
<organism evidence="1">
    <name type="scientific">marine sediment metagenome</name>
    <dbReference type="NCBI Taxonomy" id="412755"/>
    <lineage>
        <taxon>unclassified sequences</taxon>
        <taxon>metagenomes</taxon>
        <taxon>ecological metagenomes</taxon>
    </lineage>
</organism>
<evidence type="ECO:0008006" key="2">
    <source>
        <dbReference type="Google" id="ProtNLM"/>
    </source>
</evidence>
<dbReference type="Pfam" id="PF12228">
    <property type="entry name" value="DUF3604"/>
    <property type="match status" value="1"/>
</dbReference>
<protein>
    <recommendedName>
        <fullName evidence="2">DUF3604 domain-containing protein</fullName>
    </recommendedName>
</protein>
<sequence length="247" mass="27163">KITNKHNDPGKFTTLIAFEWTSIPNYQNLHHNVFFRDDKGPKTQFSSFDSVKREDLWTYQEVQRALGHENFSIPHNGNVSNGLMFAPKTSYGTQITKEWAERSTLNTVATEIGQTKGYSETIPALSPNDEFAGFETYYKHLLGSGGVVGKVDGSFVRQGLITGVGFQEMLGANPYKFGVVGGSDSHDAASDNEEFNYTGVHGNTDKTPKIRLTSTGSVAGEAARFFSTPTTTAVWALENTREAIFDA</sequence>
<comment type="caution">
    <text evidence="1">The sequence shown here is derived from an EMBL/GenBank/DDBJ whole genome shotgun (WGS) entry which is preliminary data.</text>
</comment>
<gene>
    <name evidence="1" type="ORF">S01H1_21467</name>
</gene>